<dbReference type="Gene3D" id="3.40.50.300">
    <property type="entry name" value="P-loop containing nucleotide triphosphate hydrolases"/>
    <property type="match status" value="1"/>
</dbReference>
<reference evidence="4" key="1">
    <citation type="submission" date="2017-01" db="EMBL/GenBank/DDBJ databases">
        <title>Comparative genomics of anhydrobiosis in the tardigrade Hypsibius dujardini.</title>
        <authorList>
            <person name="Yoshida Y."/>
            <person name="Koutsovoulos G."/>
            <person name="Laetsch D."/>
            <person name="Stevens L."/>
            <person name="Kumar S."/>
            <person name="Horikawa D."/>
            <person name="Ishino K."/>
            <person name="Komine S."/>
            <person name="Tomita M."/>
            <person name="Blaxter M."/>
            <person name="Arakawa K."/>
        </authorList>
    </citation>
    <scope>NUCLEOTIDE SEQUENCE [LARGE SCALE GENOMIC DNA]</scope>
    <source>
        <strain evidence="4">Z151</strain>
    </source>
</reference>
<dbReference type="SUPFAM" id="SSF52540">
    <property type="entry name" value="P-loop containing nucleoside triphosphate hydrolases"/>
    <property type="match status" value="1"/>
</dbReference>
<dbReference type="InterPro" id="IPR027417">
    <property type="entry name" value="P-loop_NTPase"/>
</dbReference>
<feature type="domain" description="Tr-type G" evidence="2">
    <location>
        <begin position="133"/>
        <end position="217"/>
    </location>
</feature>
<evidence type="ECO:0000313" key="4">
    <source>
        <dbReference type="Proteomes" id="UP000192578"/>
    </source>
</evidence>
<gene>
    <name evidence="3" type="ORF">BV898_18414</name>
</gene>
<feature type="region of interest" description="Disordered" evidence="1">
    <location>
        <begin position="62"/>
        <end position="100"/>
    </location>
</feature>
<feature type="compositionally biased region" description="Basic and acidic residues" evidence="1">
    <location>
        <begin position="71"/>
        <end position="81"/>
    </location>
</feature>
<dbReference type="GO" id="GO:0005525">
    <property type="term" value="F:GTP binding"/>
    <property type="evidence" value="ECO:0007669"/>
    <property type="project" value="InterPro"/>
</dbReference>
<evidence type="ECO:0000256" key="1">
    <source>
        <dbReference type="SAM" id="MobiDB-lite"/>
    </source>
</evidence>
<dbReference type="InterPro" id="IPR000795">
    <property type="entry name" value="T_Tr_GTP-bd_dom"/>
</dbReference>
<evidence type="ECO:0000313" key="3">
    <source>
        <dbReference type="EMBL" id="OWA53991.1"/>
    </source>
</evidence>
<keyword evidence="4" id="KW-1185">Reference proteome</keyword>
<dbReference type="CDD" id="cd00882">
    <property type="entry name" value="Ras_like_GTPase"/>
    <property type="match status" value="1"/>
</dbReference>
<name>A0A9X6RNT0_HYPEX</name>
<protein>
    <recommendedName>
        <fullName evidence="2">Tr-type G domain-containing protein</fullName>
    </recommendedName>
</protein>
<dbReference type="Proteomes" id="UP000192578">
    <property type="component" value="Unassembled WGS sequence"/>
</dbReference>
<dbReference type="PANTHER" id="PTHR32046:SF12">
    <property type="entry name" value="AIG1-TYPE G DOMAIN-CONTAINING PROTEIN"/>
    <property type="match status" value="1"/>
</dbReference>
<accession>A0A9X6RNT0</accession>
<dbReference type="OrthoDB" id="2386367at2759"/>
<dbReference type="GO" id="GO:0003924">
    <property type="term" value="F:GTPase activity"/>
    <property type="evidence" value="ECO:0007669"/>
    <property type="project" value="InterPro"/>
</dbReference>
<comment type="caution">
    <text evidence="3">The sequence shown here is derived from an EMBL/GenBank/DDBJ whole genome shotgun (WGS) entry which is preliminary data.</text>
</comment>
<dbReference type="AlphaFoldDB" id="A0A9X6RNT0"/>
<dbReference type="InterPro" id="IPR025662">
    <property type="entry name" value="Sigma_54_int_dom_ATP-bd_1"/>
</dbReference>
<dbReference type="PANTHER" id="PTHR32046">
    <property type="entry name" value="G DOMAIN-CONTAINING PROTEIN"/>
    <property type="match status" value="1"/>
</dbReference>
<dbReference type="PROSITE" id="PS00675">
    <property type="entry name" value="SIGMA54_INTERACT_1"/>
    <property type="match status" value="1"/>
</dbReference>
<organism evidence="3 4">
    <name type="scientific">Hypsibius exemplaris</name>
    <name type="common">Freshwater tardigrade</name>
    <dbReference type="NCBI Taxonomy" id="2072580"/>
    <lineage>
        <taxon>Eukaryota</taxon>
        <taxon>Metazoa</taxon>
        <taxon>Ecdysozoa</taxon>
        <taxon>Tardigrada</taxon>
        <taxon>Eutardigrada</taxon>
        <taxon>Parachela</taxon>
        <taxon>Hypsibioidea</taxon>
        <taxon>Hypsibiidae</taxon>
        <taxon>Hypsibius</taxon>
    </lineage>
</organism>
<proteinExistence type="predicted"/>
<sequence length="605" mass="67636">MEQRNMEMRALSSLARELRLTESAPAVLWNRGFRTVKKIQDSTPDQLRRLNLPKKDTDALILYSDSNQNRDPLRSLDRVHESPPTQPIPDTTSQPGGGTNVQLVGGQSHLGHETPRVVHHPSHDNCESIKDYNIFLIGETGAGKSTLVNYLVNGPNADLNNLKVAVPNRFYETTGNYMDHERNRADQTKSQTVGCTTYSFMGENACRYHVIDTPGLSDTRNDADPHQDDKNIDLILQAAEEAGNLSAIIVVINGTVPRFNASVKNAIERMRGNIPDALLQNIMILLTNCSRIGANFDVEVLPWRITENNVFAMNNAAFSHSPERLRDDERMMSELISHFANSKDTIRCLLARVRELSSVSTEVFRVIRENRDHIKSGVQSLLLGIRNILEVQGQLQLLTTDHQFALTSLQQFSAFKEKHYVEYYELKDSNSSGMFCGNHPNITCHKECKVWSKDPGSLLLILCEKMSMGRCTVCQCPYKAHHRAAKELIKSRKTLAAIVDAAKLGLPSVNEEKTAIKLATEMLEMDVAALRLAANAKHNEILDCIRKLKEVCSGYNFVAETKSVVGILENGRYGIRDAGILQDLDKYIGEINAMLNQYSFGDGIS</sequence>
<evidence type="ECO:0000259" key="2">
    <source>
        <dbReference type="Pfam" id="PF00009"/>
    </source>
</evidence>
<dbReference type="Pfam" id="PF00009">
    <property type="entry name" value="GTP_EFTU"/>
    <property type="match status" value="1"/>
</dbReference>
<dbReference type="EMBL" id="MTYJ01000362">
    <property type="protein sequence ID" value="OWA53991.1"/>
    <property type="molecule type" value="Genomic_DNA"/>
</dbReference>